<proteinExistence type="predicted"/>
<sequence>MTMQFREIAEQAAADGVISDSDILALRRAGWASGRIEPHEADAIFEANYRLAEPTREWSDFFVEALGHFIVDGIEPRGYVSEEQADWLMARIDHDGRLESITELELLVRLFERSYAVPQRLRDYALEQIERAVLEGEGVTRCGGRLEKGNVTEAEARLMRRIIFASASERPAAVSKREAELLFRIKDATLGKDNTPEWKRLFVQGVGNFLMGFTAHLPVSRERAAELDAFMNDADPDLGRFFGKVARHAARGSFLDAWRSDEADRGPTLDERVAQAGEVERHEQEWLNALMDANGMVDEFDRALLDFITEELQAR</sequence>
<dbReference type="AlphaFoldDB" id="A0A7Y9XW29"/>
<dbReference type="Proteomes" id="UP000522081">
    <property type="component" value="Unassembled WGS sequence"/>
</dbReference>
<protein>
    <submittedName>
        <fullName evidence="1">Uncharacterized protein</fullName>
    </submittedName>
</protein>
<name>A0A7Y9XW29_9SPHN</name>
<organism evidence="1 2">
    <name type="scientific">Novosphingobium marinum</name>
    <dbReference type="NCBI Taxonomy" id="1514948"/>
    <lineage>
        <taxon>Bacteria</taxon>
        <taxon>Pseudomonadati</taxon>
        <taxon>Pseudomonadota</taxon>
        <taxon>Alphaproteobacteria</taxon>
        <taxon>Sphingomonadales</taxon>
        <taxon>Sphingomonadaceae</taxon>
        <taxon>Novosphingobium</taxon>
    </lineage>
</organism>
<dbReference type="RefSeq" id="WP_179407510.1">
    <property type="nucleotide sequence ID" value="NZ_BMGF01000003.1"/>
</dbReference>
<gene>
    <name evidence="1" type="ORF">FHS75_001921</name>
</gene>
<evidence type="ECO:0000313" key="1">
    <source>
        <dbReference type="EMBL" id="NYH95592.1"/>
    </source>
</evidence>
<evidence type="ECO:0000313" key="2">
    <source>
        <dbReference type="Proteomes" id="UP000522081"/>
    </source>
</evidence>
<accession>A0A7Y9XW29</accession>
<reference evidence="1 2" key="1">
    <citation type="submission" date="2020-07" db="EMBL/GenBank/DDBJ databases">
        <title>Genomic Encyclopedia of Type Strains, Phase IV (KMG-IV): sequencing the most valuable type-strain genomes for metagenomic binning, comparative biology and taxonomic classification.</title>
        <authorList>
            <person name="Goeker M."/>
        </authorList>
    </citation>
    <scope>NUCLEOTIDE SEQUENCE [LARGE SCALE GENOMIC DNA]</scope>
    <source>
        <strain evidence="1 2">DSM 29043</strain>
    </source>
</reference>
<dbReference type="EMBL" id="JACBZF010000003">
    <property type="protein sequence ID" value="NYH95592.1"/>
    <property type="molecule type" value="Genomic_DNA"/>
</dbReference>
<keyword evidence="2" id="KW-1185">Reference proteome</keyword>
<comment type="caution">
    <text evidence="1">The sequence shown here is derived from an EMBL/GenBank/DDBJ whole genome shotgun (WGS) entry which is preliminary data.</text>
</comment>